<accession>A0AAQ4R0I5</accession>
<dbReference type="GO" id="GO:0005789">
    <property type="term" value="C:endoplasmic reticulum membrane"/>
    <property type="evidence" value="ECO:0007669"/>
    <property type="project" value="TreeGrafter"/>
</dbReference>
<evidence type="ECO:0000259" key="7">
    <source>
        <dbReference type="Pfam" id="PF00892"/>
    </source>
</evidence>
<feature type="transmembrane region" description="Helical" evidence="6">
    <location>
        <begin position="401"/>
        <end position="419"/>
    </location>
</feature>
<evidence type="ECO:0000313" key="8">
    <source>
        <dbReference type="Ensembl" id="ENSGACP00000055771.1"/>
    </source>
</evidence>
<evidence type="ECO:0000256" key="2">
    <source>
        <dbReference type="ARBA" id="ARBA00022692"/>
    </source>
</evidence>
<feature type="compositionally biased region" description="Gly residues" evidence="5">
    <location>
        <begin position="72"/>
        <end position="83"/>
    </location>
</feature>
<feature type="transmembrane region" description="Helical" evidence="6">
    <location>
        <begin position="242"/>
        <end position="263"/>
    </location>
</feature>
<feature type="transmembrane region" description="Helical" evidence="6">
    <location>
        <begin position="372"/>
        <end position="389"/>
    </location>
</feature>
<evidence type="ECO:0000256" key="4">
    <source>
        <dbReference type="ARBA" id="ARBA00023136"/>
    </source>
</evidence>
<dbReference type="InterPro" id="IPR000620">
    <property type="entry name" value="EamA_dom"/>
</dbReference>
<feature type="transmembrane region" description="Helical" evidence="6">
    <location>
        <begin position="311"/>
        <end position="329"/>
    </location>
</feature>
<reference evidence="8" key="3">
    <citation type="submission" date="2025-09" db="UniProtKB">
        <authorList>
            <consortium name="Ensembl"/>
        </authorList>
    </citation>
    <scope>IDENTIFICATION</scope>
</reference>
<organism evidence="8 9">
    <name type="scientific">Gasterosteus aculeatus aculeatus</name>
    <name type="common">three-spined stickleback</name>
    <dbReference type="NCBI Taxonomy" id="481459"/>
    <lineage>
        <taxon>Eukaryota</taxon>
        <taxon>Metazoa</taxon>
        <taxon>Chordata</taxon>
        <taxon>Craniata</taxon>
        <taxon>Vertebrata</taxon>
        <taxon>Euteleostomi</taxon>
        <taxon>Actinopterygii</taxon>
        <taxon>Neopterygii</taxon>
        <taxon>Teleostei</taxon>
        <taxon>Neoteleostei</taxon>
        <taxon>Acanthomorphata</taxon>
        <taxon>Eupercaria</taxon>
        <taxon>Perciformes</taxon>
        <taxon>Cottioidei</taxon>
        <taxon>Gasterosteales</taxon>
        <taxon>Gasterosteidae</taxon>
        <taxon>Gasterosteus</taxon>
    </lineage>
</organism>
<feature type="compositionally biased region" description="Acidic residues" evidence="5">
    <location>
        <begin position="33"/>
        <end position="50"/>
    </location>
</feature>
<dbReference type="AlphaFoldDB" id="A0AAQ4R0I5"/>
<dbReference type="Proteomes" id="UP000007635">
    <property type="component" value="Chromosome V"/>
</dbReference>
<evidence type="ECO:0000256" key="3">
    <source>
        <dbReference type="ARBA" id="ARBA00022989"/>
    </source>
</evidence>
<comment type="subcellular location">
    <subcellularLocation>
        <location evidence="1">Membrane</location>
        <topology evidence="1">Multi-pass membrane protein</topology>
    </subcellularLocation>
</comment>
<feature type="transmembrane region" description="Helical" evidence="6">
    <location>
        <begin position="341"/>
        <end position="360"/>
    </location>
</feature>
<reference evidence="8" key="2">
    <citation type="submission" date="2025-08" db="UniProtKB">
        <authorList>
            <consortium name="Ensembl"/>
        </authorList>
    </citation>
    <scope>IDENTIFICATION</scope>
</reference>
<feature type="domain" description="EamA" evidence="7">
    <location>
        <begin position="309"/>
        <end position="440"/>
    </location>
</feature>
<dbReference type="InterPro" id="IPR037185">
    <property type="entry name" value="EmrE-like"/>
</dbReference>
<keyword evidence="2 6" id="KW-0812">Transmembrane</keyword>
<dbReference type="PANTHER" id="PTHR22911:SF6">
    <property type="entry name" value="SOLUTE CARRIER FAMILY 35 MEMBER G1"/>
    <property type="match status" value="1"/>
</dbReference>
<evidence type="ECO:0000256" key="5">
    <source>
        <dbReference type="SAM" id="MobiDB-lite"/>
    </source>
</evidence>
<dbReference type="Pfam" id="PF00892">
    <property type="entry name" value="EamA"/>
    <property type="match status" value="2"/>
</dbReference>
<feature type="transmembrane region" description="Helical" evidence="6">
    <location>
        <begin position="425"/>
        <end position="443"/>
    </location>
</feature>
<evidence type="ECO:0000256" key="1">
    <source>
        <dbReference type="ARBA" id="ARBA00004141"/>
    </source>
</evidence>
<evidence type="ECO:0000256" key="6">
    <source>
        <dbReference type="SAM" id="Phobius"/>
    </source>
</evidence>
<feature type="region of interest" description="Disordered" evidence="5">
    <location>
        <begin position="27"/>
        <end position="83"/>
    </location>
</feature>
<dbReference type="GO" id="GO:0005886">
    <property type="term" value="C:plasma membrane"/>
    <property type="evidence" value="ECO:0007669"/>
    <property type="project" value="TreeGrafter"/>
</dbReference>
<feature type="domain" description="EamA" evidence="7">
    <location>
        <begin position="213"/>
        <end position="287"/>
    </location>
</feature>
<feature type="transmembrane region" description="Helical" evidence="6">
    <location>
        <begin position="270"/>
        <end position="291"/>
    </location>
</feature>
<dbReference type="GO" id="GO:0051480">
    <property type="term" value="P:regulation of cytosolic calcium ion concentration"/>
    <property type="evidence" value="ECO:0007669"/>
    <property type="project" value="TreeGrafter"/>
</dbReference>
<dbReference type="GO" id="GO:1990034">
    <property type="term" value="P:calcium ion export across plasma membrane"/>
    <property type="evidence" value="ECO:0007669"/>
    <property type="project" value="TreeGrafter"/>
</dbReference>
<feature type="transmembrane region" description="Helical" evidence="6">
    <location>
        <begin position="118"/>
        <end position="136"/>
    </location>
</feature>
<name>A0AAQ4R0I5_GASAC</name>
<dbReference type="Gene3D" id="1.10.3730.20">
    <property type="match status" value="1"/>
</dbReference>
<dbReference type="GeneTree" id="ENSGT00940000153249"/>
<feature type="transmembrane region" description="Helical" evidence="6">
    <location>
        <begin position="148"/>
        <end position="165"/>
    </location>
</feature>
<proteinExistence type="predicted"/>
<keyword evidence="9" id="KW-1185">Reference proteome</keyword>
<keyword evidence="4 6" id="KW-0472">Membrane</keyword>
<sequence length="453" mass="49583">MGDRDRDRAARQRALCVEDDGGVAVVFHRVDSDDGGGDEEEEEEEEEESGGDERAEARIQLQSDYADDAEGARGGGGGGEGGGGGRSSLCPPACCVAARAQKAAGDDAGKPKTCPGLGLFYALLSTVFFSIIAVLVKSIQGVHAIEISAIRCFFQMLFTLPLLIYHNPIRSSLNHLLSVVSQLALLLNSSLFRPCLKYQFYYFPCRTGFLGPRDKRVYLVLRGLIGSNAMILLFYAVQQMPLADATVIMFSNPVFTSLLAWIFLKERCTIWDCVFTVFTISGVLLIARPPFLFGEQRRGIEGNYGNHLKGTIAAFAGAIGAAFTFVVLRKMGKSVHYYLSVWYYAVIGFVECIIAVSVLGEWKIPYCGRDRWLLMLIAVLGIAGQTFLTKALQIEKAGPVALMRTLDVVLAFIFQFIFFNRAPTMWSLGGALCVVVSTSGVALQKWYSNSRKS</sequence>
<evidence type="ECO:0000313" key="9">
    <source>
        <dbReference type="Proteomes" id="UP000007635"/>
    </source>
</evidence>
<reference evidence="8 9" key="1">
    <citation type="journal article" date="2021" name="G3 (Bethesda)">
        <title>Improved contiguity of the threespine stickleback genome using long-read sequencing.</title>
        <authorList>
            <person name="Nath S."/>
            <person name="Shaw D.E."/>
            <person name="White M.A."/>
        </authorList>
    </citation>
    <scope>NUCLEOTIDE SEQUENCE [LARGE SCALE GENOMIC DNA]</scope>
    <source>
        <strain evidence="8 9">Lake Benthic</strain>
    </source>
</reference>
<dbReference type="Ensembl" id="ENSGACT00000050435.1">
    <property type="protein sequence ID" value="ENSGACP00000055771.1"/>
    <property type="gene ID" value="ENSGACG00000026864.1"/>
</dbReference>
<feature type="transmembrane region" description="Helical" evidence="6">
    <location>
        <begin position="217"/>
        <end position="236"/>
    </location>
</feature>
<protein>
    <submittedName>
        <fullName evidence="8">Solute carrier family 35 member G1</fullName>
    </submittedName>
</protein>
<dbReference type="PANTHER" id="PTHR22911">
    <property type="entry name" value="ACYL-MALONYL CONDENSING ENZYME-RELATED"/>
    <property type="match status" value="1"/>
</dbReference>
<keyword evidence="3 6" id="KW-1133">Transmembrane helix</keyword>
<dbReference type="SUPFAM" id="SSF103481">
    <property type="entry name" value="Multidrug resistance efflux transporter EmrE"/>
    <property type="match status" value="2"/>
</dbReference>